<protein>
    <submittedName>
        <fullName evidence="1">Putative secreted protein</fullName>
    </submittedName>
</protein>
<sequence length="99" mass="11024">MLASKAMRRLSLNQIKRRLLTMFLLAMNLHCQCTSIFAGIQYKYMTATIIFSERTICRGYLEAEATATSICYCNASFLFATINASLLCTEAYTSSAPGL</sequence>
<dbReference type="AlphaFoldDB" id="A0A023FBK0"/>
<reference evidence="1" key="1">
    <citation type="submission" date="2014-03" db="EMBL/GenBank/DDBJ databases">
        <title>The sialotranscriptome of Amblyomma triste, Amblyomma parvum and Amblyomma cajennense ticks, uncovered by 454-based RNA-seq.</title>
        <authorList>
            <person name="Garcia G.R."/>
            <person name="Gardinassi L.G."/>
            <person name="Ribeiro J.M."/>
            <person name="Anatriello E."/>
            <person name="Ferreira B.R."/>
            <person name="Moreira H.N."/>
            <person name="Mafra C."/>
            <person name="Olegario M.M."/>
            <person name="Szabo P.J."/>
            <person name="Miranda-Santos I.K."/>
            <person name="Maruyama S.R."/>
        </authorList>
    </citation>
    <scope>NUCLEOTIDE SEQUENCE</scope>
    <source>
        <strain evidence="1">Uberlandia</strain>
        <tissue evidence="1">Salivary glands</tissue>
    </source>
</reference>
<name>A0A023FBK0_AMBCJ</name>
<dbReference type="EMBL" id="GBBK01005591">
    <property type="protein sequence ID" value="JAC18891.1"/>
    <property type="molecule type" value="mRNA"/>
</dbReference>
<proteinExistence type="evidence at transcript level"/>
<accession>A0A023FBK0</accession>
<organism evidence="1">
    <name type="scientific">Amblyomma cajennense</name>
    <name type="common">Cayenne tick</name>
    <name type="synonym">Acarus cajennensis</name>
    <dbReference type="NCBI Taxonomy" id="34607"/>
    <lineage>
        <taxon>Eukaryota</taxon>
        <taxon>Metazoa</taxon>
        <taxon>Ecdysozoa</taxon>
        <taxon>Arthropoda</taxon>
        <taxon>Chelicerata</taxon>
        <taxon>Arachnida</taxon>
        <taxon>Acari</taxon>
        <taxon>Parasitiformes</taxon>
        <taxon>Ixodida</taxon>
        <taxon>Ixodoidea</taxon>
        <taxon>Ixodidae</taxon>
        <taxon>Amblyomminae</taxon>
        <taxon>Amblyomma</taxon>
    </lineage>
</organism>
<evidence type="ECO:0000313" key="1">
    <source>
        <dbReference type="EMBL" id="JAC18891.1"/>
    </source>
</evidence>